<dbReference type="Proteomes" id="UP000195139">
    <property type="component" value="Unassembled WGS sequence"/>
</dbReference>
<feature type="compositionally biased region" description="Low complexity" evidence="5">
    <location>
        <begin position="55"/>
        <end position="73"/>
    </location>
</feature>
<dbReference type="Pfam" id="PF00746">
    <property type="entry name" value="Gram_pos_anchor"/>
    <property type="match status" value="1"/>
</dbReference>
<dbReference type="RefSeq" id="WP_086329448.1">
    <property type="nucleotide sequence ID" value="NZ_NGLE02000001.1"/>
</dbReference>
<evidence type="ECO:0000259" key="7">
    <source>
        <dbReference type="Pfam" id="PF00746"/>
    </source>
</evidence>
<keyword evidence="1" id="KW-0134">Cell wall</keyword>
<evidence type="ECO:0000256" key="1">
    <source>
        <dbReference type="ARBA" id="ARBA00022512"/>
    </source>
</evidence>
<feature type="domain" description="Gram-positive cocci surface proteins LPxTG" evidence="7">
    <location>
        <begin position="77"/>
        <end position="111"/>
    </location>
</feature>
<dbReference type="NCBIfam" id="TIGR01167">
    <property type="entry name" value="LPXTG_anchor"/>
    <property type="match status" value="1"/>
</dbReference>
<gene>
    <name evidence="9" type="ORF">A5880_000510</name>
    <name evidence="8" type="ORF">A5880_002612</name>
</gene>
<accession>A0A242CHW6</accession>
<evidence type="ECO:0000313" key="10">
    <source>
        <dbReference type="Proteomes" id="UP000195139"/>
    </source>
</evidence>
<feature type="region of interest" description="Disordered" evidence="5">
    <location>
        <begin position="55"/>
        <end position="76"/>
    </location>
</feature>
<dbReference type="InterPro" id="IPR019931">
    <property type="entry name" value="LPXTG_anchor"/>
</dbReference>
<evidence type="ECO:0000256" key="2">
    <source>
        <dbReference type="ARBA" id="ARBA00022525"/>
    </source>
</evidence>
<keyword evidence="6" id="KW-1133">Transmembrane helix</keyword>
<organism evidence="9">
    <name type="scientific">Candidatus Enterococcus mansonii</name>
    <dbReference type="NCBI Taxonomy" id="1834181"/>
    <lineage>
        <taxon>Bacteria</taxon>
        <taxon>Bacillati</taxon>
        <taxon>Bacillota</taxon>
        <taxon>Bacilli</taxon>
        <taxon>Lactobacillales</taxon>
        <taxon>Enterococcaceae</taxon>
        <taxon>Enterococcus</taxon>
    </lineage>
</organism>
<dbReference type="EMBL" id="NGLE02000001">
    <property type="protein sequence ID" value="MEI5995022.1"/>
    <property type="molecule type" value="Genomic_DNA"/>
</dbReference>
<dbReference type="AlphaFoldDB" id="A0A242CHW6"/>
<name>A0A242CHW6_9ENTE</name>
<evidence type="ECO:0000313" key="8">
    <source>
        <dbReference type="EMBL" id="MEI5995022.1"/>
    </source>
</evidence>
<comment type="caution">
    <text evidence="9">The sequence shown here is derived from an EMBL/GenBank/DDBJ whole genome shotgun (WGS) entry which is preliminary data.</text>
</comment>
<reference evidence="9" key="1">
    <citation type="submission" date="2017-05" db="EMBL/GenBank/DDBJ databases">
        <title>The Genome Sequence of Enterococcus sp. 4G2_DIV0659.</title>
        <authorList>
            <consortium name="The Broad Institute Genomics Platform"/>
            <consortium name="The Broad Institute Genomic Center for Infectious Diseases"/>
            <person name="Earl A."/>
            <person name="Manson A."/>
            <person name="Schwartman J."/>
            <person name="Gilmore M."/>
            <person name="Abouelleil A."/>
            <person name="Cao P."/>
            <person name="Chapman S."/>
            <person name="Cusick C."/>
            <person name="Shea T."/>
            <person name="Young S."/>
            <person name="Neafsey D."/>
            <person name="Nusbaum C."/>
            <person name="Birren B."/>
        </authorList>
    </citation>
    <scope>NUCLEOTIDE SEQUENCE [LARGE SCALE GENOMIC DNA]</scope>
    <source>
        <strain evidence="9">4G2_DIV0659</strain>
    </source>
</reference>
<keyword evidence="4" id="KW-0572">Peptidoglycan-anchor</keyword>
<dbReference type="EMBL" id="NGLE01000001">
    <property type="protein sequence ID" value="OTO09827.1"/>
    <property type="molecule type" value="Genomic_DNA"/>
</dbReference>
<evidence type="ECO:0000256" key="5">
    <source>
        <dbReference type="SAM" id="MobiDB-lite"/>
    </source>
</evidence>
<proteinExistence type="predicted"/>
<keyword evidence="2" id="KW-0964">Secreted</keyword>
<evidence type="ECO:0000256" key="4">
    <source>
        <dbReference type="ARBA" id="ARBA00023088"/>
    </source>
</evidence>
<reference evidence="8 10" key="2">
    <citation type="submission" date="2018-07" db="EMBL/GenBank/DDBJ databases">
        <title>The Genome Sequence of Enterococcus sp. DIV0659b.</title>
        <authorList>
            <consortium name="The Broad Institute Genomics Platform"/>
            <consortium name="The Broad Institute Genomic Center for Infectious Diseases"/>
            <person name="Earl A."/>
            <person name="Manson A."/>
            <person name="Schwartman J."/>
            <person name="Gilmore M."/>
            <person name="Abouelleil A."/>
            <person name="Cao P."/>
            <person name="Chapman S."/>
            <person name="Cusick C."/>
            <person name="Shea T."/>
            <person name="Young S."/>
            <person name="Neafsey D."/>
            <person name="Nusbaum C."/>
            <person name="Birren B."/>
        </authorList>
    </citation>
    <scope>NUCLEOTIDE SEQUENCE [LARGE SCALE GENOMIC DNA]</scope>
    <source>
        <strain evidence="8 10">4G2_DIV0659</strain>
    </source>
</reference>
<keyword evidence="3" id="KW-0732">Signal</keyword>
<evidence type="ECO:0000256" key="3">
    <source>
        <dbReference type="ARBA" id="ARBA00022729"/>
    </source>
</evidence>
<dbReference type="OrthoDB" id="2185858at2"/>
<dbReference type="STRING" id="1834181.A5880_000510"/>
<sequence length="113" mass="12383">MMKLKHIFLLAASISMGVLLVINPIHVEANSEQKINSNGSISFILDEEYEKQLPNTEGNSINNTNNGTAQGATKPIGRYPNTGEVVKKSMALSGGALIAISLFIYWNRRKRHG</sequence>
<evidence type="ECO:0000256" key="6">
    <source>
        <dbReference type="SAM" id="Phobius"/>
    </source>
</evidence>
<keyword evidence="10" id="KW-1185">Reference proteome</keyword>
<protein>
    <recommendedName>
        <fullName evidence="7">Gram-positive cocci surface proteins LPxTG domain-containing protein</fullName>
    </recommendedName>
</protein>
<keyword evidence="6" id="KW-0472">Membrane</keyword>
<feature type="transmembrane region" description="Helical" evidence="6">
    <location>
        <begin position="89"/>
        <end position="106"/>
    </location>
</feature>
<evidence type="ECO:0000313" key="9">
    <source>
        <dbReference type="EMBL" id="OTO09827.1"/>
    </source>
</evidence>
<keyword evidence="6" id="KW-0812">Transmembrane</keyword>